<dbReference type="CDD" id="cd07563">
    <property type="entry name" value="Peptidase_S41_IRBP"/>
    <property type="match status" value="1"/>
</dbReference>
<proteinExistence type="predicted"/>
<dbReference type="EMBL" id="LVEN01000027">
    <property type="protein sequence ID" value="OCB73485.1"/>
    <property type="molecule type" value="Genomic_DNA"/>
</dbReference>
<dbReference type="SUPFAM" id="SSF52096">
    <property type="entry name" value="ClpP/crotonase"/>
    <property type="match status" value="1"/>
</dbReference>
<dbReference type="Gene3D" id="3.30.750.44">
    <property type="match status" value="1"/>
</dbReference>
<dbReference type="Pfam" id="PF03572">
    <property type="entry name" value="Peptidase_S41"/>
    <property type="match status" value="1"/>
</dbReference>
<sequence length="465" mass="53477">MICFKKKLLLCTLFCTVSSFSQPIQISKNSFWQQQGYDRILALKDSVFHYYNINDINCKVLAEGNFAGRFSVVSASDSLLVLNPGGIVNYSFKRINSLPEICTIQQVKDTSFEKNFKIFWLTFKDNYAFFKERNISWQQIYNDYIPKIRKLKTEQEFAFVLKEIIQKINDGHIRLEIPKALNSKINQSVQKPVRSLKSKAEVIKDIQQKYIETTKSYNNGVVQWGILKQSKTGYIVITDMNNFADYVPNPETDSKDFSPKYNAIRDTKVPLELFDDELKGVEKIIKIILDDFKNTQSVVIDLRFNGGGYETVALQLLRHFVTQKKDILSVKAKTHDGFSPSQTYSLVPAQDNYLKKVYVLTSHKTASAAEIFALGTLSYPEIIRIGSSTAGIFSELLWKELPNSWEFSLSNEIYSDNKNITYEGLGIPVKHDMHYPKDPVSFYDTFYSSNNFTDKALEKVFLLEK</sequence>
<dbReference type="SMART" id="SM00245">
    <property type="entry name" value="TSPc"/>
    <property type="match status" value="1"/>
</dbReference>
<gene>
    <name evidence="3" type="ORF">FLP_12380</name>
</gene>
<dbReference type="Pfam" id="PF14684">
    <property type="entry name" value="Tricorn_C1"/>
    <property type="match status" value="1"/>
</dbReference>
<comment type="caution">
    <text evidence="3">The sequence shown here is derived from an EMBL/GenBank/DDBJ whole genome shotgun (WGS) entry which is preliminary data.</text>
</comment>
<dbReference type="PANTHER" id="PTHR11261">
    <property type="entry name" value="INTERPHOTORECEPTOR RETINOID-BINDING PROTEIN"/>
    <property type="match status" value="1"/>
</dbReference>
<keyword evidence="1" id="KW-0732">Signal</keyword>
<dbReference type="PANTHER" id="PTHR11261:SF3">
    <property type="entry name" value="RETINOL-BINDING PROTEIN 3"/>
    <property type="match status" value="1"/>
</dbReference>
<dbReference type="Gene3D" id="3.90.226.10">
    <property type="entry name" value="2-enoyl-CoA Hydratase, Chain A, domain 1"/>
    <property type="match status" value="1"/>
</dbReference>
<accession>A0ABX2XIJ2</accession>
<feature type="signal peptide" evidence="1">
    <location>
        <begin position="1"/>
        <end position="21"/>
    </location>
</feature>
<dbReference type="InterPro" id="IPR005151">
    <property type="entry name" value="Tail-specific_protease"/>
</dbReference>
<keyword evidence="4" id="KW-1185">Reference proteome</keyword>
<protein>
    <recommendedName>
        <fullName evidence="2">Tail specific protease domain-containing protein</fullName>
    </recommendedName>
</protein>
<evidence type="ECO:0000256" key="1">
    <source>
        <dbReference type="SAM" id="SignalP"/>
    </source>
</evidence>
<name>A0ABX2XIJ2_9FLAO</name>
<dbReference type="RefSeq" id="WP_065449808.1">
    <property type="nucleotide sequence ID" value="NZ_LVEN01000027.1"/>
</dbReference>
<feature type="domain" description="Tail specific protease" evidence="2">
    <location>
        <begin position="230"/>
        <end position="434"/>
    </location>
</feature>
<feature type="chain" id="PRO_5045697164" description="Tail specific protease domain-containing protein" evidence="1">
    <location>
        <begin position="22"/>
        <end position="465"/>
    </location>
</feature>
<dbReference type="Proteomes" id="UP000093343">
    <property type="component" value="Unassembled WGS sequence"/>
</dbReference>
<evidence type="ECO:0000259" key="2">
    <source>
        <dbReference type="SMART" id="SM00245"/>
    </source>
</evidence>
<dbReference type="InterPro" id="IPR028204">
    <property type="entry name" value="Tricorn_C1"/>
</dbReference>
<evidence type="ECO:0000313" key="3">
    <source>
        <dbReference type="EMBL" id="OCB73485.1"/>
    </source>
</evidence>
<organism evidence="3 4">
    <name type="scientific">Flavobacterium piscis</name>
    <dbReference type="NCBI Taxonomy" id="1114874"/>
    <lineage>
        <taxon>Bacteria</taxon>
        <taxon>Pseudomonadati</taxon>
        <taxon>Bacteroidota</taxon>
        <taxon>Flavobacteriia</taxon>
        <taxon>Flavobacteriales</taxon>
        <taxon>Flavobacteriaceae</taxon>
        <taxon>Flavobacterium</taxon>
    </lineage>
</organism>
<reference evidence="4" key="1">
    <citation type="submission" date="2016-03" db="EMBL/GenBank/DDBJ databases">
        <title>Draft genome sequence of Paenibacillus glacialis DSM 22343.</title>
        <authorList>
            <person name="Shin S.-K."/>
            <person name="Yi H."/>
        </authorList>
    </citation>
    <scope>NUCLEOTIDE SEQUENCE [LARGE SCALE GENOMIC DNA]</scope>
    <source>
        <strain evidence="4">CCUG 60099</strain>
    </source>
</reference>
<dbReference type="InterPro" id="IPR029045">
    <property type="entry name" value="ClpP/crotonase-like_dom_sf"/>
</dbReference>
<evidence type="ECO:0000313" key="4">
    <source>
        <dbReference type="Proteomes" id="UP000093343"/>
    </source>
</evidence>